<dbReference type="Gene3D" id="3.30.70.3550">
    <property type="entry name" value="Leucyl/phenylalanyl-tRNA-protein transferase, N-terminal domain"/>
    <property type="match status" value="1"/>
</dbReference>
<reference evidence="5" key="1">
    <citation type="submission" date="2019-10" db="EMBL/GenBank/DDBJ databases">
        <title>Draft genome sequence of Panacibacter sp. KCS-6.</title>
        <authorList>
            <person name="Yim K.J."/>
        </authorList>
    </citation>
    <scope>NUCLEOTIDE SEQUENCE</scope>
    <source>
        <strain evidence="5">KCS-6</strain>
    </source>
</reference>
<dbReference type="GO" id="GO:0005737">
    <property type="term" value="C:cytoplasm"/>
    <property type="evidence" value="ECO:0007669"/>
    <property type="project" value="UniProtKB-SubCell"/>
</dbReference>
<dbReference type="InterPro" id="IPR016181">
    <property type="entry name" value="Acyl_CoA_acyltransferase"/>
</dbReference>
<dbReference type="Pfam" id="PF03588">
    <property type="entry name" value="Leu_Phe_trans"/>
    <property type="match status" value="1"/>
</dbReference>
<dbReference type="Proteomes" id="UP000598971">
    <property type="component" value="Unassembled WGS sequence"/>
</dbReference>
<dbReference type="GO" id="GO:0008914">
    <property type="term" value="F:leucyl-tRNA--protein transferase activity"/>
    <property type="evidence" value="ECO:0007669"/>
    <property type="project" value="UniProtKB-UniRule"/>
</dbReference>
<evidence type="ECO:0000256" key="2">
    <source>
        <dbReference type="ARBA" id="ARBA00022679"/>
    </source>
</evidence>
<dbReference type="Gene3D" id="3.40.630.70">
    <property type="entry name" value="Leucyl/phenylalanyl-tRNA-protein transferase, C-terminal domain"/>
    <property type="match status" value="1"/>
</dbReference>
<organism evidence="5 6">
    <name type="scientific">Limnovirga soli</name>
    <dbReference type="NCBI Taxonomy" id="2656915"/>
    <lineage>
        <taxon>Bacteria</taxon>
        <taxon>Pseudomonadati</taxon>
        <taxon>Bacteroidota</taxon>
        <taxon>Chitinophagia</taxon>
        <taxon>Chitinophagales</taxon>
        <taxon>Chitinophagaceae</taxon>
        <taxon>Limnovirga</taxon>
    </lineage>
</organism>
<protein>
    <recommendedName>
        <fullName evidence="4">Leucyl/phenylalanyl-tRNA--protein transferase</fullName>
        <ecNumber evidence="4">2.3.2.6</ecNumber>
    </recommendedName>
    <alternativeName>
        <fullName evidence="4">L/F-transferase</fullName>
    </alternativeName>
    <alternativeName>
        <fullName evidence="4">Leucyltransferase</fullName>
    </alternativeName>
    <alternativeName>
        <fullName evidence="4">Phenyalanyltransferase</fullName>
    </alternativeName>
</protein>
<dbReference type="HAMAP" id="MF_00688">
    <property type="entry name" value="Leu_Phe_trans"/>
    <property type="match status" value="1"/>
</dbReference>
<proteinExistence type="inferred from homology"/>
<comment type="catalytic activity">
    <reaction evidence="4">
        <text>L-phenylalanyl-tRNA(Phe) + an N-terminal L-alpha-aminoacyl-[protein] = an N-terminal L-phenylalanyl-L-alpha-aminoacyl-[protein] + tRNA(Phe)</text>
        <dbReference type="Rhea" id="RHEA:43632"/>
        <dbReference type="Rhea" id="RHEA-COMP:9668"/>
        <dbReference type="Rhea" id="RHEA-COMP:9699"/>
        <dbReference type="Rhea" id="RHEA-COMP:10636"/>
        <dbReference type="Rhea" id="RHEA-COMP:10637"/>
        <dbReference type="ChEBI" id="CHEBI:78442"/>
        <dbReference type="ChEBI" id="CHEBI:78531"/>
        <dbReference type="ChEBI" id="CHEBI:78597"/>
        <dbReference type="ChEBI" id="CHEBI:83561"/>
        <dbReference type="EC" id="2.3.2.6"/>
    </reaction>
</comment>
<dbReference type="InterPro" id="IPR042221">
    <property type="entry name" value="Leu/Phe-tRNA_Trfase_N"/>
</dbReference>
<dbReference type="SUPFAM" id="SSF55729">
    <property type="entry name" value="Acyl-CoA N-acyltransferases (Nat)"/>
    <property type="match status" value="1"/>
</dbReference>
<dbReference type="EMBL" id="WHPF01000002">
    <property type="protein sequence ID" value="NNV54272.1"/>
    <property type="molecule type" value="Genomic_DNA"/>
</dbReference>
<dbReference type="InterPro" id="IPR004616">
    <property type="entry name" value="Leu/Phe-tRNA_Trfase"/>
</dbReference>
<evidence type="ECO:0000256" key="1">
    <source>
        <dbReference type="ARBA" id="ARBA00022490"/>
    </source>
</evidence>
<dbReference type="EC" id="2.3.2.6" evidence="4"/>
<name>A0A8J8JQ28_9BACT</name>
<dbReference type="RefSeq" id="WP_171606200.1">
    <property type="nucleotide sequence ID" value="NZ_WHPF01000002.1"/>
</dbReference>
<comment type="subcellular location">
    <subcellularLocation>
        <location evidence="4">Cytoplasm</location>
    </subcellularLocation>
</comment>
<comment type="catalytic activity">
    <reaction evidence="4">
        <text>N-terminal L-arginyl-[protein] + L-leucyl-tRNA(Leu) = N-terminal L-leucyl-L-arginyl-[protein] + tRNA(Leu) + H(+)</text>
        <dbReference type="Rhea" id="RHEA:50416"/>
        <dbReference type="Rhea" id="RHEA-COMP:9613"/>
        <dbReference type="Rhea" id="RHEA-COMP:9622"/>
        <dbReference type="Rhea" id="RHEA-COMP:12672"/>
        <dbReference type="Rhea" id="RHEA-COMP:12673"/>
        <dbReference type="ChEBI" id="CHEBI:15378"/>
        <dbReference type="ChEBI" id="CHEBI:64719"/>
        <dbReference type="ChEBI" id="CHEBI:78442"/>
        <dbReference type="ChEBI" id="CHEBI:78494"/>
        <dbReference type="ChEBI" id="CHEBI:133044"/>
        <dbReference type="EC" id="2.3.2.6"/>
    </reaction>
</comment>
<dbReference type="PANTHER" id="PTHR30098:SF2">
    <property type="entry name" value="LEUCYL_PHENYLALANYL-TRNA--PROTEIN TRANSFERASE"/>
    <property type="match status" value="1"/>
</dbReference>
<comment type="similarity">
    <text evidence="4">Belongs to the L/F-transferase family.</text>
</comment>
<evidence type="ECO:0000313" key="6">
    <source>
        <dbReference type="Proteomes" id="UP000598971"/>
    </source>
</evidence>
<dbReference type="GO" id="GO:0030163">
    <property type="term" value="P:protein catabolic process"/>
    <property type="evidence" value="ECO:0007669"/>
    <property type="project" value="UniProtKB-UniRule"/>
</dbReference>
<keyword evidence="6" id="KW-1185">Reference proteome</keyword>
<comment type="function">
    <text evidence="4">Functions in the N-end rule pathway of protein degradation where it conjugates Leu, Phe and, less efficiently, Met from aminoacyl-tRNAs to the N-termini of proteins containing an N-terminal arginine or lysine.</text>
</comment>
<keyword evidence="3 4" id="KW-0012">Acyltransferase</keyword>
<dbReference type="PANTHER" id="PTHR30098">
    <property type="entry name" value="LEUCYL/PHENYLALANYL-TRNA--PROTEIN TRANSFERASE"/>
    <property type="match status" value="1"/>
</dbReference>
<evidence type="ECO:0000313" key="5">
    <source>
        <dbReference type="EMBL" id="NNV54272.1"/>
    </source>
</evidence>
<gene>
    <name evidence="4" type="primary">aat</name>
    <name evidence="5" type="ORF">GD597_02290</name>
</gene>
<accession>A0A8J8JQ28</accession>
<dbReference type="NCBIfam" id="TIGR00667">
    <property type="entry name" value="aat"/>
    <property type="match status" value="1"/>
</dbReference>
<dbReference type="InterPro" id="IPR042203">
    <property type="entry name" value="Leu/Phe-tRNA_Trfase_C"/>
</dbReference>
<evidence type="ECO:0000256" key="3">
    <source>
        <dbReference type="ARBA" id="ARBA00023315"/>
    </source>
</evidence>
<comment type="caution">
    <text evidence="5">The sequence shown here is derived from an EMBL/GenBank/DDBJ whole genome shotgun (WGS) entry which is preliminary data.</text>
</comment>
<evidence type="ECO:0000256" key="4">
    <source>
        <dbReference type="HAMAP-Rule" id="MF_00688"/>
    </source>
</evidence>
<comment type="catalytic activity">
    <reaction evidence="4">
        <text>N-terminal L-lysyl-[protein] + L-leucyl-tRNA(Leu) = N-terminal L-leucyl-L-lysyl-[protein] + tRNA(Leu) + H(+)</text>
        <dbReference type="Rhea" id="RHEA:12340"/>
        <dbReference type="Rhea" id="RHEA-COMP:9613"/>
        <dbReference type="Rhea" id="RHEA-COMP:9622"/>
        <dbReference type="Rhea" id="RHEA-COMP:12670"/>
        <dbReference type="Rhea" id="RHEA-COMP:12671"/>
        <dbReference type="ChEBI" id="CHEBI:15378"/>
        <dbReference type="ChEBI" id="CHEBI:65249"/>
        <dbReference type="ChEBI" id="CHEBI:78442"/>
        <dbReference type="ChEBI" id="CHEBI:78494"/>
        <dbReference type="ChEBI" id="CHEBI:133043"/>
        <dbReference type="EC" id="2.3.2.6"/>
    </reaction>
</comment>
<sequence length="215" mass="24604">MAIHILTEQLWFPPVEDAEEDGLLAVGGNLSKERLLLAYKSGIFPWFEEKVPLWWCPDPRFVLYPKHLKVSKSMQQLFKKQAFDFRINTAFSAVIQHCKSTLRPGQYGTWITNEVENAYNNLHKAGYAHSAEVWQNNQLVGGLYGIKMGKVFFGESMFSLVSNASKYAFISYVNQLVTEGIALIDCQIYTPHLESLGATMISRDYFMLLLDKYMV</sequence>
<dbReference type="AlphaFoldDB" id="A0A8J8JQ28"/>
<keyword evidence="1 4" id="KW-0963">Cytoplasm</keyword>
<keyword evidence="2 4" id="KW-0808">Transferase</keyword>